<dbReference type="Pfam" id="PF00004">
    <property type="entry name" value="AAA"/>
    <property type="match status" value="1"/>
</dbReference>
<dbReference type="InterPro" id="IPR003593">
    <property type="entry name" value="AAA+_ATPase"/>
</dbReference>
<dbReference type="InterPro" id="IPR027417">
    <property type="entry name" value="P-loop_NTPase"/>
</dbReference>
<organism evidence="2 3">
    <name type="scientific">Algoriphagus aquatilis</name>
    <dbReference type="NCBI Taxonomy" id="490186"/>
    <lineage>
        <taxon>Bacteria</taxon>
        <taxon>Pseudomonadati</taxon>
        <taxon>Bacteroidota</taxon>
        <taxon>Cytophagia</taxon>
        <taxon>Cytophagales</taxon>
        <taxon>Cyclobacteriaceae</taxon>
        <taxon>Algoriphagus</taxon>
    </lineage>
</organism>
<name>A0ABW0C0X6_9BACT</name>
<feature type="domain" description="AAA+ ATPase" evidence="1">
    <location>
        <begin position="117"/>
        <end position="249"/>
    </location>
</feature>
<dbReference type="PANTHER" id="PTHR23077">
    <property type="entry name" value="AAA-FAMILY ATPASE"/>
    <property type="match status" value="1"/>
</dbReference>
<evidence type="ECO:0000313" key="2">
    <source>
        <dbReference type="EMBL" id="MFC5192914.1"/>
    </source>
</evidence>
<keyword evidence="3" id="KW-1185">Reference proteome</keyword>
<evidence type="ECO:0000259" key="1">
    <source>
        <dbReference type="SMART" id="SM00382"/>
    </source>
</evidence>
<proteinExistence type="predicted"/>
<dbReference type="PANTHER" id="PTHR23077:SF198">
    <property type="entry name" value="ATP-DEPENDENT ZINC METALLOPROTEASE FTSH"/>
    <property type="match status" value="1"/>
</dbReference>
<evidence type="ECO:0000313" key="3">
    <source>
        <dbReference type="Proteomes" id="UP001596163"/>
    </source>
</evidence>
<dbReference type="SUPFAM" id="SSF52540">
    <property type="entry name" value="P-loop containing nucleoside triphosphate hydrolases"/>
    <property type="match status" value="1"/>
</dbReference>
<dbReference type="InterPro" id="IPR003959">
    <property type="entry name" value="ATPase_AAA_core"/>
</dbReference>
<sequence>MAAAEQIKSLIKSFGEGDESRFYATAMQIAASEARKGHIELAEELKKLIDKSKSSKSVVKRLPVNAAQKELNDLLELVSPQIKLKDMVLSEAVKDSLMKVIHEQRHLDKLLSYNLQPRRKLLLVGPPGSGKTMTAHALAGELGLPLFVIRLDGLISRYLGESIAKLRLIFDAMMDFRAVYLFDEFDSIGSTRSYSQDVGEIKRVLNTFLLQIEKDRSNSLIIAATNLPGSLDSALFRRFDDIITYENPTSDQIEKVFESKFAEIGIGYNIDFKRISELSLGLSHAEIHKICEDIWKDSLLYGETEIQEKKVIAYIKARKKDY</sequence>
<dbReference type="CDD" id="cd19481">
    <property type="entry name" value="RecA-like_protease"/>
    <property type="match status" value="1"/>
</dbReference>
<dbReference type="RefSeq" id="WP_377916385.1">
    <property type="nucleotide sequence ID" value="NZ_JBHSKS010000011.1"/>
</dbReference>
<gene>
    <name evidence="2" type="ORF">ACFPIK_14150</name>
</gene>
<accession>A0ABW0C0X6</accession>
<dbReference type="EMBL" id="JBHSKS010000011">
    <property type="protein sequence ID" value="MFC5192914.1"/>
    <property type="molecule type" value="Genomic_DNA"/>
</dbReference>
<dbReference type="InterPro" id="IPR050168">
    <property type="entry name" value="AAA_ATPase_domain"/>
</dbReference>
<dbReference type="SMART" id="SM00382">
    <property type="entry name" value="AAA"/>
    <property type="match status" value="1"/>
</dbReference>
<dbReference type="Gene3D" id="3.40.50.300">
    <property type="entry name" value="P-loop containing nucleotide triphosphate hydrolases"/>
    <property type="match status" value="1"/>
</dbReference>
<comment type="caution">
    <text evidence="2">The sequence shown here is derived from an EMBL/GenBank/DDBJ whole genome shotgun (WGS) entry which is preliminary data.</text>
</comment>
<dbReference type="Proteomes" id="UP001596163">
    <property type="component" value="Unassembled WGS sequence"/>
</dbReference>
<reference evidence="3" key="1">
    <citation type="journal article" date="2019" name="Int. J. Syst. Evol. Microbiol.">
        <title>The Global Catalogue of Microorganisms (GCM) 10K type strain sequencing project: providing services to taxonomists for standard genome sequencing and annotation.</title>
        <authorList>
            <consortium name="The Broad Institute Genomics Platform"/>
            <consortium name="The Broad Institute Genome Sequencing Center for Infectious Disease"/>
            <person name="Wu L."/>
            <person name="Ma J."/>
        </authorList>
    </citation>
    <scope>NUCLEOTIDE SEQUENCE [LARGE SCALE GENOMIC DNA]</scope>
    <source>
        <strain evidence="3">CGMCC 1.7030</strain>
    </source>
</reference>
<protein>
    <submittedName>
        <fullName evidence="2">AAA family ATPase</fullName>
    </submittedName>
</protein>